<gene>
    <name evidence="2" type="ORF">THAOC_19776</name>
</gene>
<dbReference type="AlphaFoldDB" id="K0S3U7"/>
<evidence type="ECO:0000313" key="3">
    <source>
        <dbReference type="Proteomes" id="UP000266841"/>
    </source>
</evidence>
<reference evidence="2 3" key="1">
    <citation type="journal article" date="2012" name="Genome Biol.">
        <title>Genome and low-iron response of an oceanic diatom adapted to chronic iron limitation.</title>
        <authorList>
            <person name="Lommer M."/>
            <person name="Specht M."/>
            <person name="Roy A.S."/>
            <person name="Kraemer L."/>
            <person name="Andreson R."/>
            <person name="Gutowska M.A."/>
            <person name="Wolf J."/>
            <person name="Bergner S.V."/>
            <person name="Schilhabel M.B."/>
            <person name="Klostermeier U.C."/>
            <person name="Beiko R.G."/>
            <person name="Rosenstiel P."/>
            <person name="Hippler M."/>
            <person name="Laroche J."/>
        </authorList>
    </citation>
    <scope>NUCLEOTIDE SEQUENCE [LARGE SCALE GENOMIC DNA]</scope>
    <source>
        <strain evidence="2 3">CCMP1005</strain>
    </source>
</reference>
<feature type="compositionally biased region" description="Basic residues" evidence="1">
    <location>
        <begin position="53"/>
        <end position="66"/>
    </location>
</feature>
<dbReference type="Proteomes" id="UP000266841">
    <property type="component" value="Unassembled WGS sequence"/>
</dbReference>
<feature type="compositionally biased region" description="Basic and acidic residues" evidence="1">
    <location>
        <begin position="67"/>
        <end position="89"/>
    </location>
</feature>
<proteinExistence type="predicted"/>
<comment type="caution">
    <text evidence="2">The sequence shown here is derived from an EMBL/GenBank/DDBJ whole genome shotgun (WGS) entry which is preliminary data.</text>
</comment>
<evidence type="ECO:0000256" key="1">
    <source>
        <dbReference type="SAM" id="MobiDB-lite"/>
    </source>
</evidence>
<dbReference type="EMBL" id="AGNL01021951">
    <property type="protein sequence ID" value="EJK59950.1"/>
    <property type="molecule type" value="Genomic_DNA"/>
</dbReference>
<organism evidence="2 3">
    <name type="scientific">Thalassiosira oceanica</name>
    <name type="common">Marine diatom</name>
    <dbReference type="NCBI Taxonomy" id="159749"/>
    <lineage>
        <taxon>Eukaryota</taxon>
        <taxon>Sar</taxon>
        <taxon>Stramenopiles</taxon>
        <taxon>Ochrophyta</taxon>
        <taxon>Bacillariophyta</taxon>
        <taxon>Coscinodiscophyceae</taxon>
        <taxon>Thalassiosirophycidae</taxon>
        <taxon>Thalassiosirales</taxon>
        <taxon>Thalassiosiraceae</taxon>
        <taxon>Thalassiosira</taxon>
    </lineage>
</organism>
<evidence type="ECO:0000313" key="2">
    <source>
        <dbReference type="EMBL" id="EJK59950.1"/>
    </source>
</evidence>
<feature type="region of interest" description="Disordered" evidence="1">
    <location>
        <begin position="1"/>
        <end position="89"/>
    </location>
</feature>
<feature type="region of interest" description="Disordered" evidence="1">
    <location>
        <begin position="139"/>
        <end position="181"/>
    </location>
</feature>
<keyword evidence="3" id="KW-1185">Reference proteome</keyword>
<feature type="non-terminal residue" evidence="2">
    <location>
        <position position="1"/>
    </location>
</feature>
<feature type="compositionally biased region" description="Basic and acidic residues" evidence="1">
    <location>
        <begin position="166"/>
        <end position="178"/>
    </location>
</feature>
<protein>
    <submittedName>
        <fullName evidence="2">Uncharacterized protein</fullName>
    </submittedName>
</protein>
<accession>K0S3U7</accession>
<sequence length="300" mass="32818">RADAFQTHVICPVAPDDDGASGGGGRVPAGDEPGRSVGEGSWPERRDRNRQRWERRRRRARRRRRVVGRDPIQKRRADPDPERNEFDRAKFMELSNADEEWAAWGADADGGHVAASLPVAAGNAGGSGDLCRGAILEVGSSEGDDSEGDDGGVGQSRSATPAAELCKADPEGGDRSSDDENVGCWHRRLLEERRVVAAVDQFATKVRELSVESRSRGPEARVWIWKGGDKRRSVSRASRRPEWLWEQQRSGGSGWQGGTCSAACFTCSAIQMRSSSVEEVRFKVACCGISRRAALFDHNC</sequence>
<feature type="compositionally biased region" description="Basic and acidic residues" evidence="1">
    <location>
        <begin position="42"/>
        <end position="52"/>
    </location>
</feature>
<name>K0S3U7_THAOC</name>